<dbReference type="Gene3D" id="3.40.50.300">
    <property type="entry name" value="P-loop containing nucleotide triphosphate hydrolases"/>
    <property type="match status" value="6"/>
</dbReference>
<evidence type="ECO:0000256" key="4">
    <source>
        <dbReference type="ARBA" id="ARBA00017143"/>
    </source>
</evidence>
<dbReference type="InterPro" id="IPR041190">
    <property type="entry name" value="Midasin_AAA_lid_5"/>
</dbReference>
<evidence type="ECO:0000259" key="13">
    <source>
        <dbReference type="PROSITE" id="PS50234"/>
    </source>
</evidence>
<dbReference type="Pfam" id="PF17867">
    <property type="entry name" value="AAA_lid_7"/>
    <property type="match status" value="3"/>
</dbReference>
<keyword evidence="5" id="KW-0597">Phosphoprotein</keyword>
<evidence type="ECO:0000256" key="9">
    <source>
        <dbReference type="ARBA" id="ARBA00023242"/>
    </source>
</evidence>
<evidence type="ECO:0000256" key="11">
    <source>
        <dbReference type="SAM" id="Coils"/>
    </source>
</evidence>
<dbReference type="PANTHER" id="PTHR48103:SF2">
    <property type="entry name" value="MIDASIN"/>
    <property type="match status" value="1"/>
</dbReference>
<feature type="coiled-coil region" evidence="11">
    <location>
        <begin position="3623"/>
        <end position="3673"/>
    </location>
</feature>
<keyword evidence="8 10" id="KW-0143">Chaperone</keyword>
<feature type="compositionally biased region" description="Basic and acidic residues" evidence="12">
    <location>
        <begin position="4179"/>
        <end position="4195"/>
    </location>
</feature>
<dbReference type="GO" id="GO:0030687">
    <property type="term" value="C:preribosome, large subunit precursor"/>
    <property type="evidence" value="ECO:0007669"/>
    <property type="project" value="TreeGrafter"/>
</dbReference>
<dbReference type="InterPro" id="IPR040848">
    <property type="entry name" value="AAA_lid_7"/>
</dbReference>
<feature type="compositionally biased region" description="Polar residues" evidence="12">
    <location>
        <begin position="4487"/>
        <end position="4505"/>
    </location>
</feature>
<keyword evidence="11" id="KW-0175">Coiled coil</keyword>
<comment type="subcellular location">
    <subcellularLocation>
        <location evidence="1">Nucleus</location>
        <location evidence="1">Nucleolus</location>
    </subcellularLocation>
    <subcellularLocation>
        <location evidence="2">Nucleus</location>
        <location evidence="2">Nucleoplasm</location>
    </subcellularLocation>
</comment>
<accession>A0A4U0UFP8</accession>
<feature type="compositionally biased region" description="Acidic residues" evidence="12">
    <location>
        <begin position="4225"/>
        <end position="4236"/>
    </location>
</feature>
<evidence type="ECO:0000256" key="5">
    <source>
        <dbReference type="ARBA" id="ARBA00022553"/>
    </source>
</evidence>
<keyword evidence="9 10" id="KW-0539">Nucleus</keyword>
<dbReference type="InterPro" id="IPR048617">
    <property type="entry name" value="MDN1_AAA_lid_4"/>
</dbReference>
<feature type="compositionally biased region" description="Basic and acidic residues" evidence="12">
    <location>
        <begin position="4237"/>
        <end position="4251"/>
    </location>
</feature>
<dbReference type="InterPro" id="IPR027417">
    <property type="entry name" value="P-loop_NTPase"/>
</dbReference>
<dbReference type="GO" id="GO:0005654">
    <property type="term" value="C:nucleoplasm"/>
    <property type="evidence" value="ECO:0007669"/>
    <property type="project" value="UniProtKB-SubCell"/>
</dbReference>
<comment type="caution">
    <text evidence="14">The sequence shown here is derived from an EMBL/GenBank/DDBJ whole genome shotgun (WGS) entry which is preliminary data.</text>
</comment>
<dbReference type="OrthoDB" id="5186at2759"/>
<dbReference type="GO" id="GO:0016887">
    <property type="term" value="F:ATP hydrolysis activity"/>
    <property type="evidence" value="ECO:0007669"/>
    <property type="project" value="InterPro"/>
</dbReference>
<keyword evidence="7 10" id="KW-0067">ATP-binding</keyword>
<organism evidence="14 15">
    <name type="scientific">Friedmanniomyces endolithicus</name>
    <dbReference type="NCBI Taxonomy" id="329885"/>
    <lineage>
        <taxon>Eukaryota</taxon>
        <taxon>Fungi</taxon>
        <taxon>Dikarya</taxon>
        <taxon>Ascomycota</taxon>
        <taxon>Pezizomycotina</taxon>
        <taxon>Dothideomycetes</taxon>
        <taxon>Dothideomycetidae</taxon>
        <taxon>Mycosphaerellales</taxon>
        <taxon>Teratosphaeriaceae</taxon>
        <taxon>Friedmanniomyces</taxon>
    </lineage>
</organism>
<sequence length="4903" mass="540935">MESSWDAVHLQHHDQLPPELLHILRHGTNEQYLEAITDASLDARYTYLIFAHYENIFSHVCATVRTHGSLASSIATIARILPCAPYLAPFATQTLSEPYTFNTPEPSEEDLLYLLGLFRLLHYDYKGFRSFVDVAQVQSLLRATSRPVVYLAIRVLQFCLDGADHWFEQMIKEYLGEDTPDLDISGQWDDRVIDYRFLTLWEEERFQKVEKLVHSARADAIESVDGGRAIPAACFHPNTVLVAGIVLPYEKRGKPAGTDRLVYTTTVRDNLAHIAKALKTPRPLLLAGLAGSGKTLLARHVAACLGKLEKMVTLHLNEQSDAKLLIGIYTTGDTPGSFLWKPGVLTTAVEEGRWVLIEDLDRAPNEIIGMLLPLIERRELLIPGRKQTVHAAQGFQIIATVRNHVNHRGDETRPLAHMLGARHWQNVTVRMQPLAEQKAVAEQLFPSLSQLIPQFMAVYQRLQASNQRVALVGTSKTGIARAISPRDLLKWCNRVMKLLHQRSTFTSSDVDDMFIEAIDCFVGALPDGSARVGMAAIIAEELRIDPQRRDYLLTERDVRYDVDKSRISVGRYSLPRVQAQRTSAAQSTFSTNPHTTRMLERVAAAVVNREPLLLVGETGVGKTTAVQHLASQLGKKLEPFNLSQQSEAGDLLGGFKPVTARSLIIPMKDEFDELFLASFSTSKNQQFLDLLGKQMVRSNWPAVCKLWQQALKMVDLARSAKTGETPSKKRKLESKKIIDFTRWDTFAIKVTEMDHRLSSGSEAFAFSFVEGNIVRAVRNGDWVLLDEINLASPDTLESIIDLLEPSSPSLLLTEAGNIERIEAHPEFRVFAAMNPATDVGKKDLPPGIRSRFTELYVESPDKDIKSLQSIVRSYLRVEAAADPAIAVDVSLVYQKTLALAEQNKLVDGAGQMPHFSLRTLTRTLSYAKHIAPQCSLRRALYEGFQMSFLTFLNAESARSVQPLLEQHLLGKRTNVRSELQKALRKPDDGKSYIQGYPGSKHWVHEGSIEVLEQPEYILTPFIKTNLENLVRATSTRQFPVLIQGPTSSGKTSMIEYLAKRTGHIFVRINNHEHTDLQEYLGTYVSGTDGRLQFQEGVLVQALREGHWIVLDELNLAPTDVLEALNRLLDDNRELLIPETQETVRPHGDFMLFATQNPAGLYGGRKTLSRAFRNRFLELHFDDIPIEELQEILHRRTHLPESRCKRIVTVYRELALLRQESRLFEQKSFATLRDLFRWAFRPNDTIEQLAANGYMLLAERVRKPEERGALKAIIEKALSANGPRVVIDENAIYAQDCPEVLAYQTSAGPSGVVWTKAMRRLYVLVSRALQNNEPVVLVGETGCGKTTVCQMLAEAVAKQLYTVNAHQNTETGDLIGSQRPVRNRSAVEVTLRDHLYTSQPLQNLDTAAAHSTDVLLSAYDQAVSALDRAGRLAYCASQAHLDLQALRTSFKALFEWVDGGLVQAMREGAFFLLDEISLADDSVLERINSVLEPQRSILLAEKGSLDSFVTASVSFQFFATMNPGGDYGKRELSPALRNRFTEIWVPSLSDTEDIVQIVSAKLVANARSYAIAMVAFSQWFKDRYNTSASSSVSIRDSLAWVQFVNACAEMDVMAAIVHGAAMVYIDTLGANPAGLMSITGANLEEERTVCLAQLSYLLGSDAGAIYSAPSDVTKADESLKFGPFAVQSRVSGLAPPTAFTFDAPTTRRNAMRVVRAMQLSRPVLLEGSPGVGKTALVTAIATAASVPLTRINLSEQTDLLDLFGSDAPVEGAATGVFAWRDAPFLQAMKRGDWVLLDEMNLASQSVLEGLNACLDHRGEVFVPELGQTFHKHPEFRLFAAQNPHHQGGGRKGLPASFVNRFTVVYADAFHSEDLMLICKRSFPQLPVAVLEQAVRFVSLLDLEVSQRRHFGANGGPWEFNLRDISRWLALLSADQGLLRAGNARDFARMLFTQRFRSALDRIAVCDLLDTVFRDSFPPSDLFESISPSDVQLGLARLPRNLSQATPTSASQVVSQSSDDGRNIEAAMICIEQRWPVILIGPSGCGKTRLIETLATVVGASLTIIALNADTDAMDLIGGYEQSDPLRQNLQALDRCRSHLSDLAKASALAGPSSETTSLLADIRERPLDVLADLDRLRAIATTHSDPTVVKALADIIIMTEGAQSAIDKARFEWTDGLLVEALEQGKWLVLDNANLCSSSVLDRLNSLLEPDGLLIINEHSAADGSPRIVRPHPSFRIFLTVDPRYGELSRAMRNRAVELCLARPDRSHVQWQPLQPESAVARFRHWKVVDGMSDRDFDHNVGHLAQDHASITDQQLAHRFSTQLESRLYGRARWVGTIAAVPSQDSLRLLTSFYDSATVQAQASADFARVQVSQRASHVSVLVADGKAFFQTLHPLNNQVLIQQSEHLYTQASTLALVHEFHIRLDSLFDQIKSCRSKQSVMRQLERSERALYSKRAPSKAGNGLLATLEAIMRLTFDWLHNVEDVPLQQLSQVSTTILPLCTFGINQKLQVRSTLHHLCGYWTFALQIISGGIYDSTLLTAWLAAFRSITQDVSQSALTSVRARIPEVLLLLDGIGGSTATIQGSACATLWAVLKPPMPPSIAQLEPVLGFEQVTHRFDRACRRFDVPIPTLIQTRMTFARALKAAKSGNADLSEISQRLGLLVPEITDDIAVTLPERRPHLARVFQALSQHAALLTLVDRSLPDEQTTTIELLALRPTSDSILTTEGPPAHLNVRAQFNLLSRVFPAIDNSSNQRPSHPLPSTIVEHIVNATQVSLGDLDLLEYEGQALGQTIARQPHILNLDEVKSLDSCLMSITKGVLVTLASSRSESGTKNMALQLLADLEAQNDRSPQTSCITSHDPSRGDSISGDNGLERILAAFNKVIVYLRTTIAGQKSSSSSAAEAWTAYGMACLALYLPREPFDPALRPRVERDIHRRTLLDLQTQLQMVKTFRAALFGEKESLRSRTVQADISHMGPEPAVEEICRPEVSAMSELQADIDGLTRALTPLWQGSTASSTSSVLFWNNLDRIRNRLEHQYRAYGDLTAPAIGFIDCIRVGRMLSIQADVRALQDDTSIGLAQITPFVGASYADWSEDGAFLRLFSGRPGQGDTLLAMSVLAARLQYSGLPSLSPALLIVVDQQFERFYDSWKTRLSDEQRRSAADSSLYRYKGDDDLSDEAAAEELAALFPSHHDVDAASGLRTAAIEIENFTEEIAEVHRAIFRGQSSSPGTLLGLLERYTQSTGTGIYGTGAEKNVASILWSAHNLTSRLSGVVQVGVSYNMYTDPNIREAKRVRTLINIIRRRFDELHLAWPEHATPIEVQRVCDQVLGVGHAEPLLKFLPVLEKLHATMTQWQQIASREFSVVSELEEVTSLIVSWRQTELSSWAGLLDREDHACRKAAASWWYVAYESIIAAVRALQHSPLALRGHTEGLLQTLASFLSTCGLAEFLPRMDMLRDFEAHLRARKQDGSTFVDVQQALANFVAFHERFEDVVAQKLAKGRTDLEKEIKNVIQVASWKDRNVQSLKQSAASSHKRLVRMVRKYRALLAGSVGPLLVGGIPPSGPFTESVSSIVVVAATTPVVTRFTTAAFQIAAWDDRPARFRHIEGTVSLMRTKAADVGNSRASDEVARYNEEVREAIQSLQRETPAVLIEKTKDQIQDLKRRKRRLLADVIREVQNMGFQRSMGDDVLSQQAALHNVLSKSPAMIVHPKDSILAGTEHYFHSFLAILPSVRQSARKHSDDLTPAEAVRCMTLLESMLQTAVVQRSALCNQLRRISRLQSVLCQVHSLASTESLVIEEHHCASMALGSHARCLGSIIQTCTQLLQAQAALAGDDKSAIVGELSTIALQLGTFEEDMRSEPPLPAGIGIDRDPSSTARFSELTVGLEKAISVCVESHPSTGPILDHVRRWTGPTEPSPLQSNGHVSQTLNAWVNELQQTLDTMLGAVENVEERSKAYTVKVEQPRWLVRTGVALNNEIDALRLDTITQSMSSLLAGLAHVALESANSLTAIAAVCQSIWPVVDAFAATCQKLLESAIGLHFETNKLAYHMAMAFMELAQRGFCTPSEKAGNKDQQAGEVESGTGLGDGEGGEDISKDVGDDEDLGELAEEPQASGASKDLPDEKDAVDMADQEMEGGFGEEPEGSEQGEGNGDDSPGADGDVDEEAGAVDEQGPSAMDEKMWDEGANDERPDKEGDDVQGSSTNDESAAAREGRDEPGQEDAAGTDDVPDEEERIETQDMEHLDPHTDEQDNLDLPADITVDGKEVEEDVDSDMDRLSDDDVDELNDTADDTARGESPDREAPEAEETGELDQTGSPSDTREAGDDASEEGGDDEGTHSDVLMEDDLDAHDAEANNDEVSGEAGQGNDNANTETQNTAQAAAQSLPPDQNTEPGAEEQDGEDATASGDVEGKRTQDTSSLLQKAPKSSQPSLPYKKIGDVLDEWYQQHREIESAKQPQGDEGTSRPEDTDMASARFEHLPDQDTAADTQALGTASVDQSTALNEDSGLPNNGEEDATLPPLEEDIHDQQQGHDVHESGRQIESIDVSRLDPASNAFVGEPQNANIDADMSEHLPADEEDQVQDVDQQLTDTHLDGADPDEGLSLQEARHLWSEHEASTRNLALVLTEHLRLVLHPTQATKMRGDFRTGKRLNIKRIIPYIASSYKRDKIWMRRSVPSKRSYQIMLAIDDSKSMAESESKHLAFETVALVAKAMSMLEVGELSVVGFGENVNVAHDFSTPFTSDAGAQIFKQFSFAQSRTNVRQLLAESIEIFRSARLKASGSASELWQLQLIISDGVCEDHPSIRQLVRQAQEERIMVVFIVVDAAAQKVEAAGGPKQSILDLQTAEFVKDEVGEMQLKMVKYLDTFPFNYYLIVREVQELPAVLAGALRQWLAEVVETGG</sequence>
<feature type="region of interest" description="Disordered" evidence="12">
    <location>
        <begin position="4137"/>
        <end position="4523"/>
    </location>
</feature>
<dbReference type="EMBL" id="NAJP01000081">
    <property type="protein sequence ID" value="TKA34383.1"/>
    <property type="molecule type" value="Genomic_DNA"/>
</dbReference>
<evidence type="ECO:0000256" key="8">
    <source>
        <dbReference type="ARBA" id="ARBA00023186"/>
    </source>
</evidence>
<dbReference type="Gene3D" id="3.40.50.410">
    <property type="entry name" value="von Willebrand factor, type A domain"/>
    <property type="match status" value="1"/>
</dbReference>
<dbReference type="GO" id="GO:0005524">
    <property type="term" value="F:ATP binding"/>
    <property type="evidence" value="ECO:0007669"/>
    <property type="project" value="UniProtKB-KW"/>
</dbReference>
<feature type="compositionally biased region" description="Basic and acidic residues" evidence="12">
    <location>
        <begin position="4210"/>
        <end position="4219"/>
    </location>
</feature>
<feature type="compositionally biased region" description="Acidic residues" evidence="12">
    <location>
        <begin position="4282"/>
        <end position="4292"/>
    </location>
</feature>
<dbReference type="PROSITE" id="PS50234">
    <property type="entry name" value="VWFA"/>
    <property type="match status" value="1"/>
</dbReference>
<evidence type="ECO:0000256" key="7">
    <source>
        <dbReference type="ARBA" id="ARBA00022840"/>
    </source>
</evidence>
<dbReference type="Pfam" id="PF21108">
    <property type="entry name" value="MDN1_4th"/>
    <property type="match status" value="1"/>
</dbReference>
<evidence type="ECO:0000313" key="15">
    <source>
        <dbReference type="Proteomes" id="UP000310066"/>
    </source>
</evidence>
<evidence type="ECO:0000256" key="12">
    <source>
        <dbReference type="SAM" id="MobiDB-lite"/>
    </source>
</evidence>
<dbReference type="SUPFAM" id="SSF52540">
    <property type="entry name" value="P-loop containing nucleoside triphosphate hydrolases"/>
    <property type="match status" value="7"/>
</dbReference>
<dbReference type="PANTHER" id="PTHR48103">
    <property type="entry name" value="MIDASIN-RELATED"/>
    <property type="match status" value="1"/>
</dbReference>
<dbReference type="SMART" id="SM00382">
    <property type="entry name" value="AAA"/>
    <property type="match status" value="6"/>
</dbReference>
<dbReference type="PIRSF" id="PIRSF010340">
    <property type="entry name" value="Midasin"/>
    <property type="match status" value="1"/>
</dbReference>
<dbReference type="SUPFAM" id="SSF53300">
    <property type="entry name" value="vWA-like"/>
    <property type="match status" value="1"/>
</dbReference>
<feature type="compositionally biased region" description="Acidic residues" evidence="12">
    <location>
        <begin position="4514"/>
        <end position="4523"/>
    </location>
</feature>
<feature type="domain" description="VWFA" evidence="13">
    <location>
        <begin position="4684"/>
        <end position="4869"/>
    </location>
</feature>
<dbReference type="GO" id="GO:0005730">
    <property type="term" value="C:nucleolus"/>
    <property type="evidence" value="ECO:0007669"/>
    <property type="project" value="UniProtKB-SubCell"/>
</dbReference>
<dbReference type="InterPro" id="IPR003593">
    <property type="entry name" value="AAA+_ATPase"/>
</dbReference>
<dbReference type="Pfam" id="PF07728">
    <property type="entry name" value="AAA_5"/>
    <property type="match status" value="9"/>
</dbReference>
<dbReference type="Pfam" id="PF17865">
    <property type="entry name" value="AAA_lid_5"/>
    <property type="match status" value="1"/>
</dbReference>
<name>A0A4U0UFP8_9PEZI</name>
<feature type="compositionally biased region" description="Acidic residues" evidence="12">
    <location>
        <begin position="4344"/>
        <end position="4362"/>
    </location>
</feature>
<evidence type="ECO:0000313" key="14">
    <source>
        <dbReference type="EMBL" id="TKA34383.1"/>
    </source>
</evidence>
<keyword evidence="6 10" id="KW-0547">Nucleotide-binding</keyword>
<comment type="function">
    <text evidence="10">Nuclear chaperone required for maturation and nuclear export of pre-60S ribosome subunits.</text>
</comment>
<dbReference type="FunFam" id="3.40.50.300:FF:000142">
    <property type="entry name" value="Midasin"/>
    <property type="match status" value="1"/>
</dbReference>
<feature type="compositionally biased region" description="Acidic residues" evidence="12">
    <location>
        <begin position="4137"/>
        <end position="4148"/>
    </location>
</feature>
<dbReference type="InterPro" id="IPR036465">
    <property type="entry name" value="vWFA_dom_sf"/>
</dbReference>
<protein>
    <recommendedName>
        <fullName evidence="4 10">Midasin</fullName>
    </recommendedName>
</protein>
<dbReference type="FunFam" id="3.40.50.300:FF:000582">
    <property type="entry name" value="Midasin"/>
    <property type="match status" value="1"/>
</dbReference>
<evidence type="ECO:0000256" key="1">
    <source>
        <dbReference type="ARBA" id="ARBA00004604"/>
    </source>
</evidence>
<evidence type="ECO:0000256" key="6">
    <source>
        <dbReference type="ARBA" id="ARBA00022741"/>
    </source>
</evidence>
<dbReference type="FunFam" id="3.40.50.300:FF:001368">
    <property type="entry name" value="Midasin"/>
    <property type="match status" value="1"/>
</dbReference>
<proteinExistence type="inferred from homology"/>
<comment type="similarity">
    <text evidence="3 10">Belongs to the midasin family.</text>
</comment>
<dbReference type="GO" id="GO:0000055">
    <property type="term" value="P:ribosomal large subunit export from nucleus"/>
    <property type="evidence" value="ECO:0007669"/>
    <property type="project" value="TreeGrafter"/>
</dbReference>
<feature type="compositionally biased region" description="Polar residues" evidence="12">
    <location>
        <begin position="4418"/>
        <end position="4433"/>
    </location>
</feature>
<evidence type="ECO:0000256" key="3">
    <source>
        <dbReference type="ARBA" id="ARBA00007188"/>
    </source>
</evidence>
<dbReference type="InterPro" id="IPR002035">
    <property type="entry name" value="VWF_A"/>
</dbReference>
<reference evidence="14 15" key="1">
    <citation type="submission" date="2017-03" db="EMBL/GenBank/DDBJ databases">
        <title>Genomes of endolithic fungi from Antarctica.</title>
        <authorList>
            <person name="Coleine C."/>
            <person name="Masonjones S."/>
            <person name="Stajich J.E."/>
        </authorList>
    </citation>
    <scope>NUCLEOTIDE SEQUENCE [LARGE SCALE GENOMIC DNA]</scope>
    <source>
        <strain evidence="14 15">CCFEE 5311</strain>
    </source>
</reference>
<evidence type="ECO:0000256" key="2">
    <source>
        <dbReference type="ARBA" id="ARBA00004642"/>
    </source>
</evidence>
<dbReference type="InterPro" id="IPR011704">
    <property type="entry name" value="ATPase_dyneun-rel_AAA"/>
</dbReference>
<dbReference type="Proteomes" id="UP000310066">
    <property type="component" value="Unassembled WGS sequence"/>
</dbReference>
<feature type="compositionally biased region" description="Basic and acidic residues" evidence="12">
    <location>
        <begin position="4293"/>
        <end position="4305"/>
    </location>
</feature>
<dbReference type="InterPro" id="IPR012099">
    <property type="entry name" value="Midasin"/>
</dbReference>
<dbReference type="GO" id="GO:0000027">
    <property type="term" value="P:ribosomal large subunit assembly"/>
    <property type="evidence" value="ECO:0007669"/>
    <property type="project" value="InterPro"/>
</dbReference>
<feature type="compositionally biased region" description="Low complexity" evidence="12">
    <location>
        <begin position="4371"/>
        <end position="4385"/>
    </location>
</feature>
<dbReference type="STRING" id="329885.A0A4U0UFP8"/>
<feature type="region of interest" description="Disordered" evidence="12">
    <location>
        <begin position="4068"/>
        <end position="4102"/>
    </location>
</feature>
<dbReference type="FunFam" id="3.40.50.300:FF:000712">
    <property type="entry name" value="Midasin"/>
    <property type="match status" value="1"/>
</dbReference>
<feature type="compositionally biased region" description="Acidic residues" evidence="12">
    <location>
        <begin position="4327"/>
        <end position="4336"/>
    </location>
</feature>
<dbReference type="CDD" id="cd00009">
    <property type="entry name" value="AAA"/>
    <property type="match status" value="1"/>
</dbReference>
<evidence type="ECO:0000256" key="10">
    <source>
        <dbReference type="PIRNR" id="PIRNR010340"/>
    </source>
</evidence>
<gene>
    <name evidence="14" type="ORF">B0A54_15215</name>
</gene>
<dbReference type="FunFam" id="3.40.50.300:FF:001053">
    <property type="entry name" value="Midasin"/>
    <property type="match status" value="1"/>
</dbReference>